<protein>
    <submittedName>
        <fullName evidence="1">Uncharacterized protein</fullName>
    </submittedName>
</protein>
<name>A0A8H8CMN9_PSICU</name>
<dbReference type="EMBL" id="JAFIQS010000002">
    <property type="protein sequence ID" value="KAG5172082.1"/>
    <property type="molecule type" value="Genomic_DNA"/>
</dbReference>
<comment type="caution">
    <text evidence="1">The sequence shown here is derived from an EMBL/GenBank/DDBJ whole genome shotgun (WGS) entry which is preliminary data.</text>
</comment>
<evidence type="ECO:0000313" key="1">
    <source>
        <dbReference type="EMBL" id="KAG5172082.1"/>
    </source>
</evidence>
<reference evidence="1" key="1">
    <citation type="submission" date="2021-02" db="EMBL/GenBank/DDBJ databases">
        <title>Psilocybe cubensis genome.</title>
        <authorList>
            <person name="Mckernan K.J."/>
            <person name="Crawford S."/>
            <person name="Trippe A."/>
            <person name="Kane L.T."/>
            <person name="Mclaughlin S."/>
        </authorList>
    </citation>
    <scope>NUCLEOTIDE SEQUENCE [LARGE SCALE GENOMIC DNA]</scope>
    <source>
        <strain evidence="1">MGC-MH-2018</strain>
    </source>
</reference>
<sequence length="72" mass="7858">MPLPGANPAQKTNFIIRAPPKRSEKVNVTRVYGATASQVVAFHPQFDVADQLLVWYAVDCMTDGFGRVAPPT</sequence>
<dbReference type="AlphaFoldDB" id="A0A8H8CMN9"/>
<proteinExistence type="predicted"/>
<organism evidence="1">
    <name type="scientific">Psilocybe cubensis</name>
    <name type="common">Psychedelic mushroom</name>
    <name type="synonym">Stropharia cubensis</name>
    <dbReference type="NCBI Taxonomy" id="181762"/>
    <lineage>
        <taxon>Eukaryota</taxon>
        <taxon>Fungi</taxon>
        <taxon>Dikarya</taxon>
        <taxon>Basidiomycota</taxon>
        <taxon>Agaricomycotina</taxon>
        <taxon>Agaricomycetes</taxon>
        <taxon>Agaricomycetidae</taxon>
        <taxon>Agaricales</taxon>
        <taxon>Agaricineae</taxon>
        <taxon>Strophariaceae</taxon>
        <taxon>Psilocybe</taxon>
    </lineage>
</organism>
<gene>
    <name evidence="1" type="ORF">JR316_001576</name>
</gene>
<accession>A0A8H8CMN9</accession>